<reference evidence="2" key="2">
    <citation type="submission" date="2020-10" db="EMBL/GenBank/DDBJ databases">
        <authorList>
            <person name="Scholz U."/>
            <person name="Mascher M."/>
            <person name="Fiebig A."/>
        </authorList>
    </citation>
    <scope>NUCLEOTIDE SEQUENCE [LARGE SCALE GENOMIC DNA]</scope>
    <source>
        <strain evidence="2">cv. Morex</strain>
    </source>
</reference>
<sequence length="395" mass="44227">METAAGGLGLCDDVLVEILVRLPSKSVLRCRAVCKRWRRITTDGSFLSAHAAHAASCTREMIILPWSHYGPGSLAVKTMRIPLDPRPRSRPIRFLCNRTSKGWCRVLYSLDGLLVLEPRHGRSRFIICNPMTRQSASLPPLVPQPCFNAFACGFYLHSPSNEYRLLCHCVQGETDQARRHTEQSYYILSTGSTLPRRLGRAPTPVDLPTTWPRYEVPVAHRGILHWFSLHSEATRTGKMLAFHTVSETFRLMSRPPERAGGDTTTTSRSLFELDGELCVAAMQSVTSLDIWVLQDYKAETWMLRHRVTMLGVSNAVTMNMVLSVGSGTILIGSSNCDVARLYNLKDKKMHEDVMFESSVPTFLLFSESLVPHAFFDSPPHPQFESISFSSPRGGS</sequence>
<dbReference type="PANTHER" id="PTHR31672">
    <property type="entry name" value="BNACNNG10540D PROTEIN"/>
    <property type="match status" value="1"/>
</dbReference>
<dbReference type="Pfam" id="PF00646">
    <property type="entry name" value="F-box"/>
    <property type="match status" value="1"/>
</dbReference>
<evidence type="ECO:0000313" key="3">
    <source>
        <dbReference type="Proteomes" id="UP000011116"/>
    </source>
</evidence>
<dbReference type="InterPro" id="IPR001810">
    <property type="entry name" value="F-box_dom"/>
</dbReference>
<accession>A0A8I6WUX7</accession>
<keyword evidence="3" id="KW-1185">Reference proteome</keyword>
<feature type="domain" description="F-box" evidence="1">
    <location>
        <begin position="10"/>
        <end position="50"/>
    </location>
</feature>
<proteinExistence type="predicted"/>
<dbReference type="AlphaFoldDB" id="A0A8I6WUX7"/>
<dbReference type="Pfam" id="PF08268">
    <property type="entry name" value="FBA_3"/>
    <property type="match status" value="1"/>
</dbReference>
<dbReference type="Gramene" id="HORVU.MOREX.r3.2HG0210820.1">
    <property type="protein sequence ID" value="HORVU.MOREX.r3.2HG0210820.1.CDS1"/>
    <property type="gene ID" value="HORVU.MOREX.r3.2HG0210820"/>
</dbReference>
<reference evidence="3" key="1">
    <citation type="journal article" date="2012" name="Nature">
        <title>A physical, genetic and functional sequence assembly of the barley genome.</title>
        <authorList>
            <consortium name="The International Barley Genome Sequencing Consortium"/>
            <person name="Mayer K.F."/>
            <person name="Waugh R."/>
            <person name="Brown J.W."/>
            <person name="Schulman A."/>
            <person name="Langridge P."/>
            <person name="Platzer M."/>
            <person name="Fincher G.B."/>
            <person name="Muehlbauer G.J."/>
            <person name="Sato K."/>
            <person name="Close T.J."/>
            <person name="Wise R.P."/>
            <person name="Stein N."/>
        </authorList>
    </citation>
    <scope>NUCLEOTIDE SEQUENCE [LARGE SCALE GENOMIC DNA]</scope>
    <source>
        <strain evidence="3">cv. Morex</strain>
    </source>
</reference>
<dbReference type="Proteomes" id="UP000011116">
    <property type="component" value="Chromosome 2H"/>
</dbReference>
<protein>
    <recommendedName>
        <fullName evidence="1">F-box domain-containing protein</fullName>
    </recommendedName>
</protein>
<name>A0A8I6WUX7_HORVV</name>
<dbReference type="CDD" id="cd22157">
    <property type="entry name" value="F-box_AtFBW1-like"/>
    <property type="match status" value="1"/>
</dbReference>
<dbReference type="InterPro" id="IPR017451">
    <property type="entry name" value="F-box-assoc_interact_dom"/>
</dbReference>
<dbReference type="InterPro" id="IPR050796">
    <property type="entry name" value="SCF_F-box_component"/>
</dbReference>
<organism evidence="2 3">
    <name type="scientific">Hordeum vulgare subsp. vulgare</name>
    <name type="common">Domesticated barley</name>
    <dbReference type="NCBI Taxonomy" id="112509"/>
    <lineage>
        <taxon>Eukaryota</taxon>
        <taxon>Viridiplantae</taxon>
        <taxon>Streptophyta</taxon>
        <taxon>Embryophyta</taxon>
        <taxon>Tracheophyta</taxon>
        <taxon>Spermatophyta</taxon>
        <taxon>Magnoliopsida</taxon>
        <taxon>Liliopsida</taxon>
        <taxon>Poales</taxon>
        <taxon>Poaceae</taxon>
        <taxon>BOP clade</taxon>
        <taxon>Pooideae</taxon>
        <taxon>Triticodae</taxon>
        <taxon>Triticeae</taxon>
        <taxon>Hordeinae</taxon>
        <taxon>Hordeum</taxon>
    </lineage>
</organism>
<dbReference type="SUPFAM" id="SSF81383">
    <property type="entry name" value="F-box domain"/>
    <property type="match status" value="1"/>
</dbReference>
<reference evidence="2" key="3">
    <citation type="submission" date="2022-01" db="UniProtKB">
        <authorList>
            <consortium name="EnsemblPlants"/>
        </authorList>
    </citation>
    <scope>IDENTIFICATION</scope>
    <source>
        <strain evidence="2">subsp. vulgare</strain>
    </source>
</reference>
<dbReference type="NCBIfam" id="TIGR01640">
    <property type="entry name" value="F_box_assoc_1"/>
    <property type="match status" value="1"/>
</dbReference>
<dbReference type="InterPro" id="IPR013187">
    <property type="entry name" value="F-box-assoc_dom_typ3"/>
</dbReference>
<dbReference type="PANTHER" id="PTHR31672:SF2">
    <property type="entry name" value="F-BOX DOMAIN-CONTAINING PROTEIN"/>
    <property type="match status" value="1"/>
</dbReference>
<dbReference type="InterPro" id="IPR036047">
    <property type="entry name" value="F-box-like_dom_sf"/>
</dbReference>
<evidence type="ECO:0000313" key="2">
    <source>
        <dbReference type="EnsemblPlants" id="HORVU.MOREX.r3.2HG0210820.1.CDS1"/>
    </source>
</evidence>
<dbReference type="Gene3D" id="1.20.1280.50">
    <property type="match status" value="1"/>
</dbReference>
<dbReference type="SMART" id="SM00256">
    <property type="entry name" value="FBOX"/>
    <property type="match status" value="1"/>
</dbReference>
<evidence type="ECO:0000259" key="1">
    <source>
        <dbReference type="SMART" id="SM00256"/>
    </source>
</evidence>
<dbReference type="EnsemblPlants" id="HORVU.MOREX.r3.2HG0210820.1">
    <property type="protein sequence ID" value="HORVU.MOREX.r3.2HG0210820.1.CDS1"/>
    <property type="gene ID" value="HORVU.MOREX.r3.2HG0210820"/>
</dbReference>